<feature type="domain" description="SCP" evidence="3">
    <location>
        <begin position="35"/>
        <end position="166"/>
    </location>
</feature>
<dbReference type="InterPro" id="IPR018244">
    <property type="entry name" value="Allrgn_V5/Tpx1_CS"/>
</dbReference>
<dbReference type="InterPro" id="IPR014044">
    <property type="entry name" value="CAP_dom"/>
</dbReference>
<dbReference type="Pfam" id="PF00188">
    <property type="entry name" value="CAP"/>
    <property type="match status" value="1"/>
</dbReference>
<dbReference type="SMART" id="SM00198">
    <property type="entry name" value="SCP"/>
    <property type="match status" value="1"/>
</dbReference>
<dbReference type="InterPro" id="IPR001283">
    <property type="entry name" value="CRISP-related"/>
</dbReference>
<keyword evidence="4" id="KW-1185">Reference proteome</keyword>
<dbReference type="PROSITE" id="PS01009">
    <property type="entry name" value="CRISP_1"/>
    <property type="match status" value="1"/>
</dbReference>
<organism evidence="4 5">
    <name type="scientific">Drosophila lebanonensis</name>
    <name type="common">Fruit fly</name>
    <name type="synonym">Scaptodrosophila lebanonensis</name>
    <dbReference type="NCBI Taxonomy" id="7225"/>
    <lineage>
        <taxon>Eukaryota</taxon>
        <taxon>Metazoa</taxon>
        <taxon>Ecdysozoa</taxon>
        <taxon>Arthropoda</taxon>
        <taxon>Hexapoda</taxon>
        <taxon>Insecta</taxon>
        <taxon>Pterygota</taxon>
        <taxon>Neoptera</taxon>
        <taxon>Endopterygota</taxon>
        <taxon>Diptera</taxon>
        <taxon>Brachycera</taxon>
        <taxon>Muscomorpha</taxon>
        <taxon>Ephydroidea</taxon>
        <taxon>Drosophilidae</taxon>
        <taxon>Scaptodrosophila</taxon>
    </lineage>
</organism>
<evidence type="ECO:0000313" key="4">
    <source>
        <dbReference type="Proteomes" id="UP000504634"/>
    </source>
</evidence>
<dbReference type="InterPro" id="IPR035940">
    <property type="entry name" value="CAP_sf"/>
</dbReference>
<dbReference type="RefSeq" id="XP_030384451.1">
    <property type="nucleotide sequence ID" value="XM_030528591.1"/>
</dbReference>
<dbReference type="GeneID" id="115631754"/>
<dbReference type="Proteomes" id="UP000504634">
    <property type="component" value="Unplaced"/>
</dbReference>
<dbReference type="FunFam" id="3.40.33.10:FF:000010">
    <property type="entry name" value="Predicted protein"/>
    <property type="match status" value="1"/>
</dbReference>
<dbReference type="SUPFAM" id="SSF55797">
    <property type="entry name" value="PR-1-like"/>
    <property type="match status" value="1"/>
</dbReference>
<evidence type="ECO:0000256" key="1">
    <source>
        <dbReference type="ARBA" id="ARBA00004613"/>
    </source>
</evidence>
<dbReference type="PRINTS" id="PR00838">
    <property type="entry name" value="V5ALLERGEN"/>
</dbReference>
<dbReference type="AlphaFoldDB" id="A0A6J2U7F4"/>
<evidence type="ECO:0000256" key="2">
    <source>
        <dbReference type="ARBA" id="ARBA00022525"/>
    </source>
</evidence>
<dbReference type="PRINTS" id="PR00837">
    <property type="entry name" value="V5TPXLIKE"/>
</dbReference>
<dbReference type="InterPro" id="IPR002413">
    <property type="entry name" value="V5_allergen-like"/>
</dbReference>
<protein>
    <submittedName>
        <fullName evidence="5">Golgi-associated plant pathogenesis-related protein 1</fullName>
    </submittedName>
</protein>
<dbReference type="GO" id="GO:0005576">
    <property type="term" value="C:extracellular region"/>
    <property type="evidence" value="ECO:0007669"/>
    <property type="project" value="UniProtKB-SubCell"/>
</dbReference>
<evidence type="ECO:0000259" key="3">
    <source>
        <dbReference type="SMART" id="SM00198"/>
    </source>
</evidence>
<dbReference type="OrthoDB" id="337038at2759"/>
<keyword evidence="2" id="KW-0964">Secreted</keyword>
<dbReference type="Gene3D" id="3.40.33.10">
    <property type="entry name" value="CAP"/>
    <property type="match status" value="1"/>
</dbReference>
<proteinExistence type="predicted"/>
<dbReference type="PANTHER" id="PTHR10334">
    <property type="entry name" value="CYSTEINE-RICH SECRETORY PROTEIN-RELATED"/>
    <property type="match status" value="1"/>
</dbReference>
<reference evidence="5" key="1">
    <citation type="submission" date="2025-08" db="UniProtKB">
        <authorList>
            <consortium name="RefSeq"/>
        </authorList>
    </citation>
    <scope>IDENTIFICATION</scope>
    <source>
        <strain evidence="5">11010-0011.00</strain>
        <tissue evidence="5">Whole body</tissue>
    </source>
</reference>
<evidence type="ECO:0000313" key="5">
    <source>
        <dbReference type="RefSeq" id="XP_030384451.1"/>
    </source>
</evidence>
<comment type="subcellular location">
    <subcellularLocation>
        <location evidence="1">Secreted</location>
    </subcellularLocation>
</comment>
<sequence>MASEKKSLVSCIKCIPSQSELKKKRPPEPDQFSPDIIKSTVLQEINKYRRMHCACPLQLQEKLMEQAQAWADYLAQKNLLETSPKPIYGQNIMCAHKAMFCVPRMIKLWYQEKYEYNFLKPGFDLYTGHFTQLVWWATQYLGVGVASNEKRIWIVCYFNPPGNVRGLYKNNVLPRKLMLSDSESEDEKKRHRHAKSLYKKLVELEAKLPRARCYEYMKAPCQRRRSFIGAA</sequence>
<dbReference type="CDD" id="cd05382">
    <property type="entry name" value="CAP_GAPR1-like"/>
    <property type="match status" value="1"/>
</dbReference>
<dbReference type="InterPro" id="IPR034113">
    <property type="entry name" value="SCP_GAPR1-like"/>
</dbReference>
<name>A0A6J2U7F4_DROLE</name>
<accession>A0A6J2U7F4</accession>
<gene>
    <name evidence="5" type="primary">LOC115631754</name>
</gene>